<keyword evidence="20" id="KW-1185">Reference proteome</keyword>
<keyword evidence="6 17" id="KW-0812">Transmembrane</keyword>
<dbReference type="SUPFAM" id="SSF52540">
    <property type="entry name" value="P-loop containing nucleoside triphosphate hydrolases"/>
    <property type="match status" value="1"/>
</dbReference>
<dbReference type="NCBIfam" id="TIGR00437">
    <property type="entry name" value="feoB"/>
    <property type="match status" value="1"/>
</dbReference>
<evidence type="ECO:0000256" key="12">
    <source>
        <dbReference type="ARBA" id="ARBA00023136"/>
    </source>
</evidence>
<feature type="binding site" evidence="15">
    <location>
        <begin position="33"/>
        <end position="37"/>
    </location>
    <ligand>
        <name>GTP</name>
        <dbReference type="ChEBI" id="CHEBI:37565"/>
        <label>1</label>
    </ligand>
</feature>
<evidence type="ECO:0000256" key="4">
    <source>
        <dbReference type="ARBA" id="ARBA00022475"/>
    </source>
</evidence>
<dbReference type="InterPro" id="IPR003373">
    <property type="entry name" value="Fe2_transport_prot-B"/>
</dbReference>
<keyword evidence="12 17" id="KW-0472">Membrane</keyword>
<evidence type="ECO:0000256" key="10">
    <source>
        <dbReference type="ARBA" id="ARBA00023065"/>
    </source>
</evidence>
<dbReference type="PANTHER" id="PTHR43185">
    <property type="entry name" value="FERROUS IRON TRANSPORT PROTEIN B"/>
    <property type="match status" value="1"/>
</dbReference>
<comment type="function">
    <text evidence="1 17">Probable transporter of a GTP-driven Fe(2+) uptake system.</text>
</comment>
<evidence type="ECO:0000256" key="11">
    <source>
        <dbReference type="ARBA" id="ARBA00023134"/>
    </source>
</evidence>
<evidence type="ECO:0000256" key="16">
    <source>
        <dbReference type="PIRSR" id="PIRSR603373-2"/>
    </source>
</evidence>
<evidence type="ECO:0000256" key="15">
    <source>
        <dbReference type="PIRSR" id="PIRSR603373-1"/>
    </source>
</evidence>
<reference evidence="19 20" key="1">
    <citation type="submission" date="2016-11" db="EMBL/GenBank/DDBJ databases">
        <authorList>
            <person name="Jaros S."/>
            <person name="Januszkiewicz K."/>
            <person name="Wedrychowicz H."/>
        </authorList>
    </citation>
    <scope>NUCLEOTIDE SEQUENCE [LARGE SCALE GENOMIC DNA]</scope>
    <source>
        <strain evidence="19 20">DSM 13106</strain>
    </source>
</reference>
<dbReference type="GO" id="GO:0046872">
    <property type="term" value="F:metal ion binding"/>
    <property type="evidence" value="ECO:0007669"/>
    <property type="project" value="UniProtKB-KW"/>
</dbReference>
<dbReference type="GO" id="GO:0015093">
    <property type="term" value="F:ferrous iron transmembrane transporter activity"/>
    <property type="evidence" value="ECO:0007669"/>
    <property type="project" value="UniProtKB-UniRule"/>
</dbReference>
<comment type="subcellular location">
    <subcellularLocation>
        <location evidence="2 17">Cell membrane</location>
        <topology evidence="2 17">Multi-pass membrane protein</topology>
    </subcellularLocation>
</comment>
<comment type="similarity">
    <text evidence="17">Belongs to the TRAFAC class TrmE-Era-EngA-EngB-Septin-like GTPase superfamily. FeoB GTPase (TC 9.A.8) family.</text>
</comment>
<dbReference type="GO" id="GO:0005886">
    <property type="term" value="C:plasma membrane"/>
    <property type="evidence" value="ECO:0007669"/>
    <property type="project" value="UniProtKB-SubCell"/>
</dbReference>
<evidence type="ECO:0000313" key="19">
    <source>
        <dbReference type="EMBL" id="SHH78611.1"/>
    </source>
</evidence>
<keyword evidence="16" id="KW-0460">Magnesium</keyword>
<evidence type="ECO:0000256" key="9">
    <source>
        <dbReference type="ARBA" id="ARBA00023004"/>
    </source>
</evidence>
<evidence type="ECO:0000256" key="2">
    <source>
        <dbReference type="ARBA" id="ARBA00004651"/>
    </source>
</evidence>
<dbReference type="InterPro" id="IPR006073">
    <property type="entry name" value="GTP-bd"/>
</dbReference>
<dbReference type="CDD" id="cd01879">
    <property type="entry name" value="FeoB"/>
    <property type="match status" value="1"/>
</dbReference>
<feature type="transmembrane region" description="Helical" evidence="17">
    <location>
        <begin position="641"/>
        <end position="664"/>
    </location>
</feature>
<dbReference type="Gene3D" id="1.10.287.1770">
    <property type="match status" value="1"/>
</dbReference>
<keyword evidence="3 17" id="KW-0813">Transport</keyword>
<feature type="binding site" evidence="15">
    <location>
        <begin position="54"/>
        <end position="57"/>
    </location>
    <ligand>
        <name>GTP</name>
        <dbReference type="ChEBI" id="CHEBI:37565"/>
        <label>1</label>
    </ligand>
</feature>
<evidence type="ECO:0000256" key="14">
    <source>
        <dbReference type="NCBIfam" id="TIGR00437"/>
    </source>
</evidence>
<accession>A0A1M5VTQ7</accession>
<evidence type="ECO:0000256" key="13">
    <source>
        <dbReference type="ARBA" id="ARBA00031200"/>
    </source>
</evidence>
<evidence type="ECO:0000256" key="1">
    <source>
        <dbReference type="ARBA" id="ARBA00003926"/>
    </source>
</evidence>
<keyword evidence="10" id="KW-0406">Ion transport</keyword>
<dbReference type="InterPro" id="IPR041069">
    <property type="entry name" value="FeoB_Cyto"/>
</dbReference>
<protein>
    <recommendedName>
        <fullName evidence="13 14">Ferrous iron transport protein B</fullName>
    </recommendedName>
</protein>
<feature type="transmembrane region" description="Helical" evidence="17">
    <location>
        <begin position="610"/>
        <end position="629"/>
    </location>
</feature>
<feature type="transmembrane region" description="Helical" evidence="17">
    <location>
        <begin position="345"/>
        <end position="369"/>
    </location>
</feature>
<feature type="binding site" evidence="16">
    <location>
        <position position="22"/>
    </location>
    <ligand>
        <name>Mg(2+)</name>
        <dbReference type="ChEBI" id="CHEBI:18420"/>
        <label>1</label>
    </ligand>
</feature>
<dbReference type="PROSITE" id="PS51711">
    <property type="entry name" value="G_FEOB"/>
    <property type="match status" value="1"/>
</dbReference>
<evidence type="ECO:0000256" key="17">
    <source>
        <dbReference type="RuleBase" id="RU362098"/>
    </source>
</evidence>
<dbReference type="GO" id="GO:0005525">
    <property type="term" value="F:GTP binding"/>
    <property type="evidence" value="ECO:0007669"/>
    <property type="project" value="UniProtKB-KW"/>
</dbReference>
<proteinExistence type="inferred from homology"/>
<feature type="binding site" evidence="15">
    <location>
        <begin position="8"/>
        <end position="15"/>
    </location>
    <ligand>
        <name>GTP</name>
        <dbReference type="ChEBI" id="CHEBI:37565"/>
        <label>1</label>
    </ligand>
</feature>
<dbReference type="Gene3D" id="3.40.50.300">
    <property type="entry name" value="P-loop containing nucleotide triphosphate hydrolases"/>
    <property type="match status" value="1"/>
</dbReference>
<evidence type="ECO:0000259" key="18">
    <source>
        <dbReference type="PROSITE" id="PS51711"/>
    </source>
</evidence>
<dbReference type="Pfam" id="PF07664">
    <property type="entry name" value="FeoB_C"/>
    <property type="match status" value="1"/>
</dbReference>
<keyword evidence="4" id="KW-1003">Cell membrane</keyword>
<dbReference type="EMBL" id="FQXR01000004">
    <property type="protein sequence ID" value="SHH78611.1"/>
    <property type="molecule type" value="Genomic_DNA"/>
</dbReference>
<feature type="transmembrane region" description="Helical" evidence="17">
    <location>
        <begin position="517"/>
        <end position="538"/>
    </location>
</feature>
<dbReference type="InterPro" id="IPR011640">
    <property type="entry name" value="Fe2_transport_prot_B_C"/>
</dbReference>
<dbReference type="InterPro" id="IPR030389">
    <property type="entry name" value="G_FEOB_dom"/>
</dbReference>
<keyword evidence="7 15" id="KW-0547">Nucleotide-binding</keyword>
<dbReference type="STRING" id="1123281.SAMN02745180_01052"/>
<keyword evidence="8 17" id="KW-1133">Transmembrane helix</keyword>
<dbReference type="NCBIfam" id="TIGR00231">
    <property type="entry name" value="small_GTP"/>
    <property type="match status" value="1"/>
</dbReference>
<evidence type="ECO:0000256" key="3">
    <source>
        <dbReference type="ARBA" id="ARBA00022448"/>
    </source>
</evidence>
<keyword evidence="16" id="KW-0479">Metal-binding</keyword>
<dbReference type="OrthoDB" id="9809127at2"/>
<dbReference type="PRINTS" id="PR00326">
    <property type="entry name" value="GTP1OBG"/>
</dbReference>
<keyword evidence="11 15" id="KW-0342">GTP-binding</keyword>
<evidence type="ECO:0000313" key="20">
    <source>
        <dbReference type="Proteomes" id="UP000184389"/>
    </source>
</evidence>
<keyword evidence="5 17" id="KW-0410">Iron transport</keyword>
<feature type="transmembrane region" description="Helical" evidence="17">
    <location>
        <begin position="284"/>
        <end position="304"/>
    </location>
</feature>
<dbReference type="Proteomes" id="UP000184389">
    <property type="component" value="Unassembled WGS sequence"/>
</dbReference>
<dbReference type="PANTHER" id="PTHR43185:SF1">
    <property type="entry name" value="FE(2+) TRANSPORTER FEOB"/>
    <property type="match status" value="1"/>
</dbReference>
<evidence type="ECO:0000256" key="6">
    <source>
        <dbReference type="ARBA" id="ARBA00022692"/>
    </source>
</evidence>
<organism evidence="19 20">
    <name type="scientific">Sporanaerobacter acetigenes DSM 13106</name>
    <dbReference type="NCBI Taxonomy" id="1123281"/>
    <lineage>
        <taxon>Bacteria</taxon>
        <taxon>Bacillati</taxon>
        <taxon>Bacillota</taxon>
        <taxon>Tissierellia</taxon>
        <taxon>Tissierellales</taxon>
        <taxon>Sporanaerobacteraceae</taxon>
        <taxon>Sporanaerobacter</taxon>
    </lineage>
</organism>
<sequence>MNTIALVGNPNCGKTTIFNALTGANQHVGNWPGVTVEKKEGSLKYNGKEYNIVDLPGTYSLGAYSEDEIVARDFIIKEKPDVVINVVDATNIERNLYLTIQLLEIGAKVVIALNMMDEAKEKNIIVDIKKLSKELGIPVVPTIAAKKKGIDELIEKSIETMKTDIILQNTISYGEEIDIQIEKIKEVIGNSSKFGYPSKWLAIKLLEGDEFVNNLILKNNESNILDMVQESIDSISATSMEPEILIVDKRYEFIGNIIKDSVKKPKLLAETKSDKIDKVLTHKWFGLPIFALIMFGVYKLTFLIGEDILQEWVGAGIEALGGAIETALINANAPEMLIAFISDGLIGGIGAVLEFVPLIMVMYIFIGILEDSGYMARAAYVMDRIMRALGLHGKTFISMLVGAGCNVPGIMATRTLDSKKDRMIAILINPFISCGARLPIYLVFISAFFPKHKALVLFSIYVIGFLIAILMGKIFSKTLFKGESSYFVMELPPYRVPTVKGVLIHMWDKVGSFLKRAGTIIFAVVTALWVLSVLPFGVEPYSDASILGKIGNFIAPIFKPAGFGTWQASVGLFAGIVAKEAVVATLGMVYAGVEEGAKLITAVQGAFTPLSAFSFMIMTLLYTPCAAVIGTIRKETNSRKWALFAAVYTFLVGWIAAVLIYQIGRLFGFS</sequence>
<dbReference type="RefSeq" id="WP_072743728.1">
    <property type="nucleotide sequence ID" value="NZ_FQXR01000004.1"/>
</dbReference>
<dbReference type="InterPro" id="IPR050860">
    <property type="entry name" value="FeoB_GTPase"/>
</dbReference>
<feature type="binding site" evidence="15">
    <location>
        <begin position="114"/>
        <end position="117"/>
    </location>
    <ligand>
        <name>GTP</name>
        <dbReference type="ChEBI" id="CHEBI:37565"/>
        <label>1</label>
    </ligand>
</feature>
<keyword evidence="9 17" id="KW-0408">Iron</keyword>
<dbReference type="InterPro" id="IPR027417">
    <property type="entry name" value="P-loop_NTPase"/>
</dbReference>
<feature type="binding site" evidence="16">
    <location>
        <position position="20"/>
    </location>
    <ligand>
        <name>Mg(2+)</name>
        <dbReference type="ChEBI" id="CHEBI:18420"/>
        <label>2</label>
    </ligand>
</feature>
<dbReference type="AlphaFoldDB" id="A0A1M5VTQ7"/>
<dbReference type="Pfam" id="PF07670">
    <property type="entry name" value="Gate"/>
    <property type="match status" value="2"/>
</dbReference>
<evidence type="ECO:0000256" key="8">
    <source>
        <dbReference type="ARBA" id="ARBA00022989"/>
    </source>
</evidence>
<feature type="transmembrane region" description="Helical" evidence="17">
    <location>
        <begin position="424"/>
        <end position="449"/>
    </location>
</feature>
<feature type="transmembrane region" description="Helical" evidence="17">
    <location>
        <begin position="455"/>
        <end position="475"/>
    </location>
</feature>
<feature type="transmembrane region" description="Helical" evidence="17">
    <location>
        <begin position="389"/>
        <end position="412"/>
    </location>
</feature>
<dbReference type="InterPro" id="IPR011642">
    <property type="entry name" value="Gate_dom"/>
</dbReference>
<dbReference type="Pfam" id="PF17910">
    <property type="entry name" value="FeoB_Cyto"/>
    <property type="match status" value="1"/>
</dbReference>
<dbReference type="Pfam" id="PF02421">
    <property type="entry name" value="FeoB_N"/>
    <property type="match status" value="1"/>
</dbReference>
<dbReference type="InterPro" id="IPR005225">
    <property type="entry name" value="Small_GTP-bd"/>
</dbReference>
<feature type="binding site" evidence="16">
    <location>
        <position position="23"/>
    </location>
    <ligand>
        <name>Mg(2+)</name>
        <dbReference type="ChEBI" id="CHEBI:18420"/>
        <label>2</label>
    </ligand>
</feature>
<feature type="binding site" evidence="16">
    <location>
        <position position="19"/>
    </location>
    <ligand>
        <name>Mg(2+)</name>
        <dbReference type="ChEBI" id="CHEBI:18420"/>
        <label>2</label>
    </ligand>
</feature>
<dbReference type="FunFam" id="3.40.50.300:FF:000969">
    <property type="entry name" value="Ferrous iron transporter B"/>
    <property type="match status" value="1"/>
</dbReference>
<evidence type="ECO:0000256" key="5">
    <source>
        <dbReference type="ARBA" id="ARBA00022496"/>
    </source>
</evidence>
<feature type="domain" description="FeoB-type G" evidence="18">
    <location>
        <begin position="1"/>
        <end position="163"/>
    </location>
</feature>
<name>A0A1M5VTQ7_9FIRM</name>
<gene>
    <name evidence="19" type="ORF">SAMN02745180_01052</name>
</gene>
<evidence type="ECO:0000256" key="7">
    <source>
        <dbReference type="ARBA" id="ARBA00022741"/>
    </source>
</evidence>